<keyword evidence="3" id="KW-1003">Cell membrane</keyword>
<dbReference type="PANTHER" id="PTHR23517">
    <property type="entry name" value="RESISTANCE PROTEIN MDTM, PUTATIVE-RELATED-RELATED"/>
    <property type="match status" value="1"/>
</dbReference>
<dbReference type="GO" id="GO:1904680">
    <property type="term" value="F:peptide transmembrane transporter activity"/>
    <property type="evidence" value="ECO:0007669"/>
    <property type="project" value="InterPro"/>
</dbReference>
<evidence type="ECO:0000256" key="9">
    <source>
        <dbReference type="SAM" id="Phobius"/>
    </source>
</evidence>
<dbReference type="AlphaFoldDB" id="A0A4R9K813"/>
<dbReference type="Pfam" id="PF00854">
    <property type="entry name" value="PTR2"/>
    <property type="match status" value="2"/>
</dbReference>
<sequence length="429" mass="48203">MEKSHEELTKHPSGLPTLFFTEMWERMSYYGMRALLVLYLVKELAFTDEKAGQVYGLYTSLVYLTPILGGFLADRYLGYKRSIFIGSLLMLCGHFSLAFPHIESFYLGLGLLILGNGFFKPNMSTIVGRLYETKPSLRDSGYTIFYMGINLGGLIGPIVCGSLGEKVNWHYGFGAAGIGMAIGICVFYIGSQKLPAHIWANERNNESKVLSEKEGVGERYSILLILILSFFSILFWMAFEQMGSSMNLFADRNTDRFLLGKEIPASFFQSINPLFILLLSPVLATAWNRLSVYKMNPDPILKFVFSLVLLGIGFLVMVWACQAKNSLGLVSVWFLFGAYFFNTLSELLLSPVGLSFVSATAPKKSAGMLMGIWFLSTAFGHYLAGYLSGFLSGFTDQADFFSFFVVTSWLGALLLFILWFRIRFWLKVR</sequence>
<evidence type="ECO:0000256" key="1">
    <source>
        <dbReference type="ARBA" id="ARBA00004651"/>
    </source>
</evidence>
<evidence type="ECO:0000256" key="6">
    <source>
        <dbReference type="ARBA" id="ARBA00022989"/>
    </source>
</evidence>
<dbReference type="InterPro" id="IPR018456">
    <property type="entry name" value="PTR2_symporter_CS"/>
</dbReference>
<keyword evidence="5" id="KW-0571">Peptide transport</keyword>
<dbReference type="PROSITE" id="PS01023">
    <property type="entry name" value="PTR2_2"/>
    <property type="match status" value="1"/>
</dbReference>
<dbReference type="PROSITE" id="PS50850">
    <property type="entry name" value="MFS"/>
    <property type="match status" value="1"/>
</dbReference>
<evidence type="ECO:0000256" key="5">
    <source>
        <dbReference type="ARBA" id="ARBA00022856"/>
    </source>
</evidence>
<evidence type="ECO:0000256" key="3">
    <source>
        <dbReference type="ARBA" id="ARBA00022475"/>
    </source>
</evidence>
<accession>A0A4R9K813</accession>
<keyword evidence="6 9" id="KW-1133">Transmembrane helix</keyword>
<evidence type="ECO:0000313" key="11">
    <source>
        <dbReference type="EMBL" id="TGL62726.1"/>
    </source>
</evidence>
<proteinExistence type="inferred from homology"/>
<feature type="transmembrane region" description="Helical" evidence="9">
    <location>
        <begin position="53"/>
        <end position="73"/>
    </location>
</feature>
<dbReference type="GO" id="GO:0006857">
    <property type="term" value="P:oligopeptide transport"/>
    <property type="evidence" value="ECO:0007669"/>
    <property type="project" value="InterPro"/>
</dbReference>
<feature type="transmembrane region" description="Helical" evidence="9">
    <location>
        <begin position="332"/>
        <end position="357"/>
    </location>
</feature>
<dbReference type="InterPro" id="IPR000109">
    <property type="entry name" value="POT_fam"/>
</dbReference>
<feature type="transmembrane region" description="Helical" evidence="9">
    <location>
        <begin position="400"/>
        <end position="420"/>
    </location>
</feature>
<comment type="similarity">
    <text evidence="8">Belongs to the major facilitator superfamily. Proton-dependent oligopeptide transporter (POT/PTR) (TC 2.A.17) family.</text>
</comment>
<dbReference type="Proteomes" id="UP000297693">
    <property type="component" value="Unassembled WGS sequence"/>
</dbReference>
<feature type="transmembrane region" description="Helical" evidence="9">
    <location>
        <begin position="170"/>
        <end position="189"/>
    </location>
</feature>
<gene>
    <name evidence="11" type="ORF">EHQ58_02350</name>
</gene>
<name>A0A4R9K813_9LEPT</name>
<evidence type="ECO:0000256" key="8">
    <source>
        <dbReference type="RuleBase" id="RU003755"/>
    </source>
</evidence>
<keyword evidence="2 8" id="KW-0813">Transport</keyword>
<feature type="transmembrane region" description="Helical" evidence="9">
    <location>
        <begin position="369"/>
        <end position="388"/>
    </location>
</feature>
<dbReference type="InterPro" id="IPR036259">
    <property type="entry name" value="MFS_trans_sf"/>
</dbReference>
<dbReference type="RefSeq" id="WP_135621732.1">
    <property type="nucleotide sequence ID" value="NZ_RQGD01000009.1"/>
</dbReference>
<feature type="transmembrane region" description="Helical" evidence="9">
    <location>
        <begin position="267"/>
        <end position="288"/>
    </location>
</feature>
<dbReference type="InterPro" id="IPR020846">
    <property type="entry name" value="MFS_dom"/>
</dbReference>
<keyword evidence="5" id="KW-0653">Protein transport</keyword>
<evidence type="ECO:0000256" key="2">
    <source>
        <dbReference type="ARBA" id="ARBA00022448"/>
    </source>
</evidence>
<dbReference type="OrthoDB" id="9772725at2"/>
<feature type="transmembrane region" description="Helical" evidence="9">
    <location>
        <begin position="220"/>
        <end position="239"/>
    </location>
</feature>
<dbReference type="NCBIfam" id="TIGR00924">
    <property type="entry name" value="yjdL_sub1_fam"/>
    <property type="match status" value="2"/>
</dbReference>
<feature type="domain" description="Major facilitator superfamily (MFS) profile" evidence="10">
    <location>
        <begin position="1"/>
        <end position="423"/>
    </location>
</feature>
<dbReference type="SUPFAM" id="SSF103473">
    <property type="entry name" value="MFS general substrate transporter"/>
    <property type="match status" value="1"/>
</dbReference>
<comment type="subcellular location">
    <subcellularLocation>
        <location evidence="1">Cell membrane</location>
        <topology evidence="1">Multi-pass membrane protein</topology>
    </subcellularLocation>
    <subcellularLocation>
        <location evidence="8">Membrane</location>
        <topology evidence="8">Multi-pass membrane protein</topology>
    </subcellularLocation>
</comment>
<evidence type="ECO:0000313" key="12">
    <source>
        <dbReference type="Proteomes" id="UP000297693"/>
    </source>
</evidence>
<evidence type="ECO:0000256" key="7">
    <source>
        <dbReference type="ARBA" id="ARBA00023136"/>
    </source>
</evidence>
<dbReference type="CDD" id="cd17346">
    <property type="entry name" value="MFS_DtpA_like"/>
    <property type="match status" value="1"/>
</dbReference>
<comment type="caution">
    <text evidence="11">The sequence shown here is derived from an EMBL/GenBank/DDBJ whole genome shotgun (WGS) entry which is preliminary data.</text>
</comment>
<dbReference type="PANTHER" id="PTHR23517:SF15">
    <property type="entry name" value="PROTON-DEPENDENT OLIGOPEPTIDE FAMILY TRANSPORT PROTEIN"/>
    <property type="match status" value="1"/>
</dbReference>
<dbReference type="InterPro" id="IPR005279">
    <property type="entry name" value="Dipep/tripep_permease"/>
</dbReference>
<evidence type="ECO:0000256" key="4">
    <source>
        <dbReference type="ARBA" id="ARBA00022692"/>
    </source>
</evidence>
<keyword evidence="4 8" id="KW-0812">Transmembrane</keyword>
<reference evidence="11" key="1">
    <citation type="journal article" date="2019" name="PLoS Negl. Trop. Dis.">
        <title>Revisiting the worldwide diversity of Leptospira species in the environment.</title>
        <authorList>
            <person name="Vincent A.T."/>
            <person name="Schiettekatte O."/>
            <person name="Bourhy P."/>
            <person name="Veyrier F.J."/>
            <person name="Picardeau M."/>
        </authorList>
    </citation>
    <scope>NUCLEOTIDE SEQUENCE [LARGE SCALE GENOMIC DNA]</scope>
    <source>
        <strain evidence="11">201702476</strain>
    </source>
</reference>
<feature type="transmembrane region" description="Helical" evidence="9">
    <location>
        <begin position="105"/>
        <end position="123"/>
    </location>
</feature>
<dbReference type="GO" id="GO:0005886">
    <property type="term" value="C:plasma membrane"/>
    <property type="evidence" value="ECO:0007669"/>
    <property type="project" value="UniProtKB-SubCell"/>
</dbReference>
<feature type="transmembrane region" description="Helical" evidence="9">
    <location>
        <begin position="300"/>
        <end position="320"/>
    </location>
</feature>
<organism evidence="11 12">
    <name type="scientific">Leptospira ognonensis</name>
    <dbReference type="NCBI Taxonomy" id="2484945"/>
    <lineage>
        <taxon>Bacteria</taxon>
        <taxon>Pseudomonadati</taxon>
        <taxon>Spirochaetota</taxon>
        <taxon>Spirochaetia</taxon>
        <taxon>Leptospirales</taxon>
        <taxon>Leptospiraceae</taxon>
        <taxon>Leptospira</taxon>
    </lineage>
</organism>
<feature type="transmembrane region" description="Helical" evidence="9">
    <location>
        <begin position="144"/>
        <end position="164"/>
    </location>
</feature>
<dbReference type="InterPro" id="IPR050171">
    <property type="entry name" value="MFS_Transporters"/>
</dbReference>
<dbReference type="Gene3D" id="1.20.1250.20">
    <property type="entry name" value="MFS general substrate transporter like domains"/>
    <property type="match status" value="2"/>
</dbReference>
<keyword evidence="12" id="KW-1185">Reference proteome</keyword>
<evidence type="ECO:0000259" key="10">
    <source>
        <dbReference type="PROSITE" id="PS50850"/>
    </source>
</evidence>
<protein>
    <submittedName>
        <fullName evidence="11">MFS transporter</fullName>
    </submittedName>
</protein>
<dbReference type="EMBL" id="RQGD01000009">
    <property type="protein sequence ID" value="TGL62726.1"/>
    <property type="molecule type" value="Genomic_DNA"/>
</dbReference>
<keyword evidence="7 9" id="KW-0472">Membrane</keyword>